<evidence type="ECO:0000313" key="1">
    <source>
        <dbReference type="EMBL" id="QCY70350.1"/>
    </source>
</evidence>
<reference evidence="1 2" key="1">
    <citation type="submission" date="2019-06" db="EMBL/GenBank/DDBJ databases">
        <title>Complete genome sequence of Antarcticibacterium flavum KCTC 52984T from an Antarctic marine sediment.</title>
        <authorList>
            <person name="Lee Y.M."/>
            <person name="Shin S.C."/>
        </authorList>
    </citation>
    <scope>NUCLEOTIDE SEQUENCE [LARGE SCALE GENOMIC DNA]</scope>
    <source>
        <strain evidence="1 2">KCTC 52984</strain>
    </source>
</reference>
<accession>A0A5B7X563</accession>
<dbReference type="RefSeq" id="WP_139066909.1">
    <property type="nucleotide sequence ID" value="NZ_CP040812.1"/>
</dbReference>
<dbReference type="InterPro" id="IPR008551">
    <property type="entry name" value="TANGO2"/>
</dbReference>
<proteinExistence type="predicted"/>
<name>A0A5B7X563_9FLAO</name>
<dbReference type="OrthoDB" id="4380123at2"/>
<sequence length="234" mass="26942">MCTVTLIPLKSGFVLTSNRDEAANRETIPPQVYRVEEVEMAFPKDKVAGGTWIGVSEHKRLICLLNGAFEDHIRELPYRKSRGVVVREMLATPNASMMLKDYLLENIEPFTLIMVDWKEELGFWELVWDGEKRHISKLPLKEHVWSSTPLYNAEMRDKRRSWFDKLKNSSALSPAEVWEFHHSGGEGDPETDLVMDRGFVKTQSITQIEKSGAGTILIYEDLSEKSIKRLKLEF</sequence>
<gene>
    <name evidence="1" type="ORF">FHG64_13570</name>
</gene>
<evidence type="ECO:0000313" key="2">
    <source>
        <dbReference type="Proteomes" id="UP000309016"/>
    </source>
</evidence>
<keyword evidence="2" id="KW-1185">Reference proteome</keyword>
<dbReference type="AlphaFoldDB" id="A0A5B7X563"/>
<organism evidence="1 2">
    <name type="scientific">Antarcticibacterium flavum</name>
    <dbReference type="NCBI Taxonomy" id="2058175"/>
    <lineage>
        <taxon>Bacteria</taxon>
        <taxon>Pseudomonadati</taxon>
        <taxon>Bacteroidota</taxon>
        <taxon>Flavobacteriia</taxon>
        <taxon>Flavobacteriales</taxon>
        <taxon>Flavobacteriaceae</taxon>
        <taxon>Antarcticibacterium</taxon>
    </lineage>
</organism>
<dbReference type="Proteomes" id="UP000309016">
    <property type="component" value="Chromosome"/>
</dbReference>
<dbReference type="PANTHER" id="PTHR17985">
    <property type="entry name" value="SER/THR-RICH PROTEIN T10 IN DGCR REGION"/>
    <property type="match status" value="1"/>
</dbReference>
<dbReference type="EMBL" id="CP040812">
    <property type="protein sequence ID" value="QCY70350.1"/>
    <property type="molecule type" value="Genomic_DNA"/>
</dbReference>
<dbReference type="PANTHER" id="PTHR17985:SF8">
    <property type="entry name" value="TRANSPORT AND GOLGI ORGANIZATION PROTEIN 2 HOMOLOG"/>
    <property type="match status" value="1"/>
</dbReference>
<dbReference type="KEGG" id="afla:FHG64_13570"/>
<protein>
    <submittedName>
        <fullName evidence="1">NRDE family protein</fullName>
    </submittedName>
</protein>
<dbReference type="Pfam" id="PF05742">
    <property type="entry name" value="TANGO2"/>
    <property type="match status" value="1"/>
</dbReference>